<dbReference type="Proteomes" id="UP001059597">
    <property type="component" value="Chromosome"/>
</dbReference>
<proteinExistence type="predicted"/>
<protein>
    <submittedName>
        <fullName evidence="2">Uncharacterized protein</fullName>
    </submittedName>
</protein>
<gene>
    <name evidence="2" type="ORF">HEK616_58120</name>
</gene>
<name>A0ABM8A137_STRNI</name>
<feature type="region of interest" description="Disordered" evidence="1">
    <location>
        <begin position="1"/>
        <end position="27"/>
    </location>
</feature>
<organism evidence="2 3">
    <name type="scientific">Streptomyces nigrescens</name>
    <dbReference type="NCBI Taxonomy" id="1920"/>
    <lineage>
        <taxon>Bacteria</taxon>
        <taxon>Bacillati</taxon>
        <taxon>Actinomycetota</taxon>
        <taxon>Actinomycetes</taxon>
        <taxon>Kitasatosporales</taxon>
        <taxon>Streptomycetaceae</taxon>
        <taxon>Streptomyces</taxon>
    </lineage>
</organism>
<evidence type="ECO:0000313" key="3">
    <source>
        <dbReference type="Proteomes" id="UP001059597"/>
    </source>
</evidence>
<dbReference type="EMBL" id="AP026073">
    <property type="protein sequence ID" value="BDM72325.1"/>
    <property type="molecule type" value="Genomic_DNA"/>
</dbReference>
<accession>A0ABM8A137</accession>
<reference evidence="2" key="1">
    <citation type="submission" date="2022-06" db="EMBL/GenBank/DDBJ databases">
        <title>Complete genome sequence of Streptomyces nigrescens HEK616.</title>
        <authorList>
            <person name="Asamizu S."/>
            <person name="Onaka H."/>
        </authorList>
    </citation>
    <scope>NUCLEOTIDE SEQUENCE</scope>
    <source>
        <strain evidence="2">HEK616</strain>
    </source>
</reference>
<keyword evidence="3" id="KW-1185">Reference proteome</keyword>
<evidence type="ECO:0000313" key="2">
    <source>
        <dbReference type="EMBL" id="BDM72325.1"/>
    </source>
</evidence>
<evidence type="ECO:0000256" key="1">
    <source>
        <dbReference type="SAM" id="MobiDB-lite"/>
    </source>
</evidence>
<sequence>MYDAASPAATSSRGAGTGVRRASPATAALPATSKNSDITAICPFRPLTPSPTVPAI</sequence>